<dbReference type="AlphaFoldDB" id="U2QUQ9"/>
<sequence>MAFVAITVTIERLVWRSGYGLIYLNYAKIIAQQLAGTDWGVFFGRCIKKALVPLH</sequence>
<evidence type="ECO:0000313" key="1">
    <source>
        <dbReference type="EMBL" id="ERK45033.1"/>
    </source>
</evidence>
<comment type="caution">
    <text evidence="1">The sequence shown here is derived from an EMBL/GenBank/DDBJ whole genome shotgun (WGS) entry which is preliminary data.</text>
</comment>
<name>U2QUQ9_LEVBR</name>
<dbReference type="Proteomes" id="UP000016644">
    <property type="component" value="Unassembled WGS sequence"/>
</dbReference>
<gene>
    <name evidence="1" type="ORF">HMPREF0495_00506</name>
</gene>
<dbReference type="PATRIC" id="fig|649758.3.peg.460"/>
<protein>
    <submittedName>
        <fullName evidence="1">Uncharacterized protein</fullName>
    </submittedName>
</protein>
<evidence type="ECO:0000313" key="2">
    <source>
        <dbReference type="Proteomes" id="UP000016644"/>
    </source>
</evidence>
<organism evidence="1 2">
    <name type="scientific">Levilactobacillus brevis ATCC 14869 = DSM 20054</name>
    <dbReference type="NCBI Taxonomy" id="649758"/>
    <lineage>
        <taxon>Bacteria</taxon>
        <taxon>Bacillati</taxon>
        <taxon>Bacillota</taxon>
        <taxon>Bacilli</taxon>
        <taxon>Lactobacillales</taxon>
        <taxon>Lactobacillaceae</taxon>
        <taxon>Levilactobacillus</taxon>
    </lineage>
</organism>
<accession>U2QUQ9</accession>
<reference evidence="1 2" key="1">
    <citation type="submission" date="2013-06" db="EMBL/GenBank/DDBJ databases">
        <authorList>
            <person name="Weinstock G."/>
            <person name="Sodergren E."/>
            <person name="Lobos E.A."/>
            <person name="Fulton L."/>
            <person name="Fulton R."/>
            <person name="Courtney L."/>
            <person name="Fronick C."/>
            <person name="O'Laughlin M."/>
            <person name="Godfrey J."/>
            <person name="Wilson R.M."/>
            <person name="Miner T."/>
            <person name="Farmer C."/>
            <person name="Delehaunty K."/>
            <person name="Cordes M."/>
            <person name="Minx P."/>
            <person name="Tomlinson C."/>
            <person name="Chen J."/>
            <person name="Wollam A."/>
            <person name="Pepin K.H."/>
            <person name="Bhonagiri V."/>
            <person name="Zhang X."/>
            <person name="Warren W."/>
            <person name="Mitreva M."/>
            <person name="Mardis E.R."/>
            <person name="Wilson R.K."/>
        </authorList>
    </citation>
    <scope>NUCLEOTIDE SEQUENCE [LARGE SCALE GENOMIC DNA]</scope>
    <source>
        <strain evidence="1 2">ATCC 14869</strain>
    </source>
</reference>
<proteinExistence type="predicted"/>
<dbReference type="HOGENOM" id="CLU_3026493_0_0_9"/>
<dbReference type="EMBL" id="AWVK01000021">
    <property type="protein sequence ID" value="ERK45033.1"/>
    <property type="molecule type" value="Genomic_DNA"/>
</dbReference>